<evidence type="ECO:0000313" key="3">
    <source>
        <dbReference type="Proteomes" id="UP001575105"/>
    </source>
</evidence>
<evidence type="ECO:0000313" key="2">
    <source>
        <dbReference type="EMBL" id="MFA9479249.1"/>
    </source>
</evidence>
<evidence type="ECO:0000256" key="1">
    <source>
        <dbReference type="SAM" id="Phobius"/>
    </source>
</evidence>
<feature type="transmembrane region" description="Helical" evidence="1">
    <location>
        <begin position="45"/>
        <end position="70"/>
    </location>
</feature>
<dbReference type="EMBL" id="JBGUBD010000007">
    <property type="protein sequence ID" value="MFA9479249.1"/>
    <property type="molecule type" value="Genomic_DNA"/>
</dbReference>
<keyword evidence="1" id="KW-0472">Membrane</keyword>
<comment type="caution">
    <text evidence="2">The sequence shown here is derived from an EMBL/GenBank/DDBJ whole genome shotgun (WGS) entry which is preliminary data.</text>
</comment>
<keyword evidence="1" id="KW-0812">Transmembrane</keyword>
<organism evidence="2 3">
    <name type="scientific">Natronomicrosphaera hydrolytica</name>
    <dbReference type="NCBI Taxonomy" id="3242702"/>
    <lineage>
        <taxon>Bacteria</taxon>
        <taxon>Pseudomonadati</taxon>
        <taxon>Planctomycetota</taxon>
        <taxon>Phycisphaerae</taxon>
        <taxon>Phycisphaerales</taxon>
        <taxon>Phycisphaeraceae</taxon>
        <taxon>Natronomicrosphaera</taxon>
    </lineage>
</organism>
<proteinExistence type="predicted"/>
<sequence>MGSVGSRGARATVAGVVSIDVPVSIHIPIDVHIGVVLLRALLLRLVLGLMRLLTLTFVLTLTLVVLLLLLRFDGGPLLVLPRVAWVAGAGFTAHQSTGECKRAACGEGVERSFDVHHVLFLSWIQHPHPGWFSRHARLPSGRFLHALAHEGAIMFDQFQNYIGVRADMWCWICGIYCVSCVSAAA</sequence>
<dbReference type="Proteomes" id="UP001575105">
    <property type="component" value="Unassembled WGS sequence"/>
</dbReference>
<keyword evidence="1" id="KW-1133">Transmembrane helix</keyword>
<dbReference type="RefSeq" id="WP_425346173.1">
    <property type="nucleotide sequence ID" value="NZ_JBGUBD010000007.1"/>
</dbReference>
<protein>
    <submittedName>
        <fullName evidence="2">Uncharacterized protein</fullName>
    </submittedName>
</protein>
<keyword evidence="3" id="KW-1185">Reference proteome</keyword>
<name>A0ABV4U8Y7_9BACT</name>
<accession>A0ABV4U8Y7</accession>
<gene>
    <name evidence="2" type="ORF">ACERK3_13240</name>
</gene>
<reference evidence="2 3" key="1">
    <citation type="submission" date="2024-08" db="EMBL/GenBank/DDBJ databases">
        <title>Whole-genome sequencing of halo(alkali)philic microorganisms from hypersaline lakes.</title>
        <authorList>
            <person name="Sorokin D.Y."/>
            <person name="Merkel A.Y."/>
            <person name="Messina E."/>
            <person name="Yakimov M."/>
        </authorList>
    </citation>
    <scope>NUCLEOTIDE SEQUENCE [LARGE SCALE GENOMIC DNA]</scope>
    <source>
        <strain evidence="2 3">AB-hyl4</strain>
    </source>
</reference>